<dbReference type="SUPFAM" id="SSF47226">
    <property type="entry name" value="Histidine-containing phosphotransfer domain, HPT domain"/>
    <property type="match status" value="1"/>
</dbReference>
<keyword evidence="8" id="KW-0547">Nucleotide-binding</keyword>
<dbReference type="CDD" id="cd00082">
    <property type="entry name" value="HisKA"/>
    <property type="match status" value="1"/>
</dbReference>
<dbReference type="CDD" id="cd16922">
    <property type="entry name" value="HATPase_EvgS-ArcB-TorS-like"/>
    <property type="match status" value="1"/>
</dbReference>
<dbReference type="InterPro" id="IPR011006">
    <property type="entry name" value="CheY-like_superfamily"/>
</dbReference>
<keyword evidence="6 24" id="KW-0808">Transferase</keyword>
<dbReference type="InterPro" id="IPR005467">
    <property type="entry name" value="His_kinase_dom"/>
</dbReference>
<keyword evidence="12" id="KW-0902">Two-component regulatory system</keyword>
<dbReference type="SUPFAM" id="SSF47384">
    <property type="entry name" value="Homodimeric domain of signal transducing histidine kinase"/>
    <property type="match status" value="1"/>
</dbReference>
<protein>
    <recommendedName>
        <fullName evidence="15">Sensory/regulatory protein RpfC</fullName>
        <ecNumber evidence="3">2.7.13.3</ecNumber>
    </recommendedName>
</protein>
<evidence type="ECO:0000256" key="10">
    <source>
        <dbReference type="ARBA" id="ARBA00022840"/>
    </source>
</evidence>
<dbReference type="PROSITE" id="PS50894">
    <property type="entry name" value="HPT"/>
    <property type="match status" value="1"/>
</dbReference>
<keyword evidence="5 17" id="KW-0597">Phosphoprotein</keyword>
<dbReference type="Gene3D" id="3.30.450.20">
    <property type="entry name" value="PAS domain"/>
    <property type="match status" value="3"/>
</dbReference>
<evidence type="ECO:0000256" key="11">
    <source>
        <dbReference type="ARBA" id="ARBA00022989"/>
    </source>
</evidence>
<dbReference type="CDD" id="cd17546">
    <property type="entry name" value="REC_hyHK_CKI1_RcsC-like"/>
    <property type="match status" value="2"/>
</dbReference>
<dbReference type="Pfam" id="PF01627">
    <property type="entry name" value="Hpt"/>
    <property type="match status" value="1"/>
</dbReference>
<dbReference type="Pfam" id="PF00072">
    <property type="entry name" value="Response_reg"/>
    <property type="match status" value="2"/>
</dbReference>
<evidence type="ECO:0000256" key="1">
    <source>
        <dbReference type="ARBA" id="ARBA00000085"/>
    </source>
</evidence>
<dbReference type="InterPro" id="IPR036890">
    <property type="entry name" value="HATPase_C_sf"/>
</dbReference>
<evidence type="ECO:0000256" key="8">
    <source>
        <dbReference type="ARBA" id="ARBA00022741"/>
    </source>
</evidence>
<feature type="domain" description="PAC" evidence="22">
    <location>
        <begin position="104"/>
        <end position="160"/>
    </location>
</feature>
<dbReference type="NCBIfam" id="TIGR00229">
    <property type="entry name" value="sensory_box"/>
    <property type="match status" value="3"/>
</dbReference>
<dbReference type="AlphaFoldDB" id="A0A5C6D9T7"/>
<evidence type="ECO:0000256" key="3">
    <source>
        <dbReference type="ARBA" id="ARBA00012438"/>
    </source>
</evidence>
<evidence type="ECO:0000259" key="22">
    <source>
        <dbReference type="PROSITE" id="PS50113"/>
    </source>
</evidence>
<evidence type="ECO:0000259" key="23">
    <source>
        <dbReference type="PROSITE" id="PS50894"/>
    </source>
</evidence>
<dbReference type="FunFam" id="1.10.287.130:FF:000002">
    <property type="entry name" value="Two-component osmosensing histidine kinase"/>
    <property type="match status" value="1"/>
</dbReference>
<dbReference type="SUPFAM" id="SSF55785">
    <property type="entry name" value="PYP-like sensor domain (PAS domain)"/>
    <property type="match status" value="3"/>
</dbReference>
<dbReference type="InterPro" id="IPR000014">
    <property type="entry name" value="PAS"/>
</dbReference>
<dbReference type="Pfam" id="PF02518">
    <property type="entry name" value="HATPase_c"/>
    <property type="match status" value="1"/>
</dbReference>
<comment type="caution">
    <text evidence="24">The sequence shown here is derived from an EMBL/GenBank/DDBJ whole genome shotgun (WGS) entry which is preliminary data.</text>
</comment>
<evidence type="ECO:0000313" key="24">
    <source>
        <dbReference type="EMBL" id="TWU33630.1"/>
    </source>
</evidence>
<evidence type="ECO:0000256" key="12">
    <source>
        <dbReference type="ARBA" id="ARBA00023012"/>
    </source>
</evidence>
<dbReference type="InterPro" id="IPR000700">
    <property type="entry name" value="PAS-assoc_C"/>
</dbReference>
<dbReference type="InterPro" id="IPR004358">
    <property type="entry name" value="Sig_transdc_His_kin-like_C"/>
</dbReference>
<dbReference type="EC" id="2.7.13.3" evidence="3"/>
<evidence type="ECO:0000259" key="20">
    <source>
        <dbReference type="PROSITE" id="PS50110"/>
    </source>
</evidence>
<dbReference type="PANTHER" id="PTHR45339:SF1">
    <property type="entry name" value="HYBRID SIGNAL TRANSDUCTION HISTIDINE KINASE J"/>
    <property type="match status" value="1"/>
</dbReference>
<dbReference type="InterPro" id="IPR001610">
    <property type="entry name" value="PAC"/>
</dbReference>
<feature type="domain" description="PAS" evidence="21">
    <location>
        <begin position="54"/>
        <end position="105"/>
    </location>
</feature>
<evidence type="ECO:0000256" key="4">
    <source>
        <dbReference type="ARBA" id="ARBA00022475"/>
    </source>
</evidence>
<dbReference type="Pfam" id="PF08448">
    <property type="entry name" value="PAS_4"/>
    <property type="match status" value="3"/>
</dbReference>
<dbReference type="SMART" id="SM00091">
    <property type="entry name" value="PAS"/>
    <property type="match status" value="3"/>
</dbReference>
<evidence type="ECO:0000256" key="5">
    <source>
        <dbReference type="ARBA" id="ARBA00022553"/>
    </source>
</evidence>
<feature type="modified residue" description="4-aspartylphosphate" evidence="17">
    <location>
        <position position="866"/>
    </location>
</feature>
<dbReference type="InterPro" id="IPR001789">
    <property type="entry name" value="Sig_transdc_resp-reg_receiver"/>
</dbReference>
<proteinExistence type="predicted"/>
<feature type="domain" description="PAC" evidence="22">
    <location>
        <begin position="358"/>
        <end position="416"/>
    </location>
</feature>
<dbReference type="RefSeq" id="WP_231617882.1">
    <property type="nucleotide sequence ID" value="NZ_SJPY01000013.1"/>
</dbReference>
<evidence type="ECO:0000256" key="17">
    <source>
        <dbReference type="PROSITE-ProRule" id="PRU00169"/>
    </source>
</evidence>
<evidence type="ECO:0000256" key="15">
    <source>
        <dbReference type="ARBA" id="ARBA00068150"/>
    </source>
</evidence>
<gene>
    <name evidence="24" type="primary">barA_4</name>
    <name evidence="24" type="ORF">Q31b_56870</name>
</gene>
<feature type="domain" description="Response regulatory" evidence="20">
    <location>
        <begin position="817"/>
        <end position="935"/>
    </location>
</feature>
<dbReference type="SMART" id="SM00448">
    <property type="entry name" value="REC"/>
    <property type="match status" value="2"/>
</dbReference>
<reference evidence="24 25" key="1">
    <citation type="submission" date="2019-02" db="EMBL/GenBank/DDBJ databases">
        <title>Deep-cultivation of Planctomycetes and their phenomic and genomic characterization uncovers novel biology.</title>
        <authorList>
            <person name="Wiegand S."/>
            <person name="Jogler M."/>
            <person name="Boedeker C."/>
            <person name="Pinto D."/>
            <person name="Vollmers J."/>
            <person name="Rivas-Marin E."/>
            <person name="Kohn T."/>
            <person name="Peeters S.H."/>
            <person name="Heuer A."/>
            <person name="Rast P."/>
            <person name="Oberbeckmann S."/>
            <person name="Bunk B."/>
            <person name="Jeske O."/>
            <person name="Meyerdierks A."/>
            <person name="Storesund J.E."/>
            <person name="Kallscheuer N."/>
            <person name="Luecker S."/>
            <person name="Lage O.M."/>
            <person name="Pohl T."/>
            <person name="Merkel B.J."/>
            <person name="Hornburger P."/>
            <person name="Mueller R.-W."/>
            <person name="Bruemmer F."/>
            <person name="Labrenz M."/>
            <person name="Spormann A.M."/>
            <person name="Op Den Camp H."/>
            <person name="Overmann J."/>
            <person name="Amann R."/>
            <person name="Jetten M.S.M."/>
            <person name="Mascher T."/>
            <person name="Medema M.H."/>
            <person name="Devos D.P."/>
            <person name="Kaster A.-K."/>
            <person name="Ovreas L."/>
            <person name="Rohde M."/>
            <person name="Galperin M.Y."/>
            <person name="Jogler C."/>
        </authorList>
    </citation>
    <scope>NUCLEOTIDE SEQUENCE [LARGE SCALE GENOMIC DNA]</scope>
    <source>
        <strain evidence="24 25">Q31b</strain>
    </source>
</reference>
<dbReference type="InterPro" id="IPR003594">
    <property type="entry name" value="HATPase_dom"/>
</dbReference>
<dbReference type="PROSITE" id="PS50112">
    <property type="entry name" value="PAS"/>
    <property type="match status" value="1"/>
</dbReference>
<dbReference type="Gene3D" id="3.40.50.2300">
    <property type="match status" value="2"/>
</dbReference>
<evidence type="ECO:0000256" key="7">
    <source>
        <dbReference type="ARBA" id="ARBA00022692"/>
    </source>
</evidence>
<keyword evidence="25" id="KW-1185">Reference proteome</keyword>
<dbReference type="GO" id="GO:0000155">
    <property type="term" value="F:phosphorelay sensor kinase activity"/>
    <property type="evidence" value="ECO:0007669"/>
    <property type="project" value="InterPro"/>
</dbReference>
<dbReference type="CDD" id="cd00088">
    <property type="entry name" value="HPT"/>
    <property type="match status" value="1"/>
</dbReference>
<evidence type="ECO:0000313" key="25">
    <source>
        <dbReference type="Proteomes" id="UP000315471"/>
    </source>
</evidence>
<dbReference type="SMART" id="SM00387">
    <property type="entry name" value="HATPase_c"/>
    <property type="match status" value="1"/>
</dbReference>
<feature type="domain" description="PAC" evidence="22">
    <location>
        <begin position="233"/>
        <end position="288"/>
    </location>
</feature>
<dbReference type="Gene3D" id="1.20.120.160">
    <property type="entry name" value="HPT domain"/>
    <property type="match status" value="1"/>
</dbReference>
<keyword evidence="4" id="KW-1003">Cell membrane</keyword>
<evidence type="ECO:0000256" key="18">
    <source>
        <dbReference type="SAM" id="MobiDB-lite"/>
    </source>
</evidence>
<feature type="domain" description="Response regulatory" evidence="20">
    <location>
        <begin position="674"/>
        <end position="795"/>
    </location>
</feature>
<evidence type="ECO:0000256" key="13">
    <source>
        <dbReference type="ARBA" id="ARBA00023136"/>
    </source>
</evidence>
<sequence>MNQIPSGEPNPQEIDLPEQIVVHRSRPKKPRKLKSIQITKPNARLVEMCVVRKDRQGHIHFANDHFCQMIGRSKDDIVGKTDFDLFHDKAAQASVELDQKVMANGQSQHVIEAHHFVDGTCRYIEVLRRPTFRDDGNINGIEVICWDITDQKTLESKWKQSDFLLDTLLKNVPDAIYFKDQKSRFIRISNALARIFCLSDPADTIGTTDADFFGDEHARGAFNDERKIMETGEPLIAQIERENYADREDTWCSTTKLPLYDPNGKIIGTFGISRDVTKEIRAEQELAHERDLLKTITTNIPDLIYIKDRHGRFVTGNAALLEHFGLESVDELVGKTDYDFLPTQMACNSVADDQIVMRSCEPMLAQEEASQRTDGTEIWLSTTKVPLCNDEGNATGMVGIGRDITRRKRADEELRAAKDAADAANRAKSEFLANMSHEIRTPMNGIIGMTELLSATSLNDEQREFLGLVQESAASLLRLLNDILDFSKMEAGRMELEEVEFNLRDCIGKAIKLLTLKADEKGLELLGRIDPSIPNELIGDPGRLRQIIVNFVGNAIKFTNHGEVVVDVNPQEFNDDSVRLHVTIRDTGIGIPIEKQKQIFEKFSQADASTTRQFGGTGLGLTISSRLIELMDGRVWVESQPGLGTTFHFQIRLGIVADQTPRQPTELSRLAGMHVLVVDDNSTNRRILQEILMQWHMRPVLAEDGRRGIDIVTQAKEDREPFGMILLDYHMPEMDGMEFAKKLKADCDGAYGPIIILSSSMSGLDPPTLKELGVKRYMTKPVIASELLEAVLGVMGFADAKATVEAEPEMQPQTPRKILLVEDGVVNQRVARGFLDKWGHQVSIAINGREAVEKVKAESYDLILMDIQMPELNGFEATAQIREMEKETSQHRYIVAMTAEAMKGDRERCINAGMDDYVSKPFDLKDLRRVIDESAKFEQHANRPNRESNKMVEENTEADEQPTKDADNGFQWEQLLKNCGGDETLLLGISEAYIDEAIDLLSQMRKAIESDDRKTLSRTAHTLKGASGYFGIEAINEAIELFESVIGAGNPTKIQEAFAQVEEHCLRLVDVLKKQQG</sequence>
<name>A0A5C6D9T7_9BACT</name>
<evidence type="ECO:0000259" key="21">
    <source>
        <dbReference type="PROSITE" id="PS50112"/>
    </source>
</evidence>
<feature type="compositionally biased region" description="Basic and acidic residues" evidence="18">
    <location>
        <begin position="935"/>
        <end position="953"/>
    </location>
</feature>
<feature type="region of interest" description="Disordered" evidence="18">
    <location>
        <begin position="935"/>
        <end position="965"/>
    </location>
</feature>
<evidence type="ECO:0000256" key="9">
    <source>
        <dbReference type="ARBA" id="ARBA00022777"/>
    </source>
</evidence>
<dbReference type="FunFam" id="3.30.565.10:FF:000010">
    <property type="entry name" value="Sensor histidine kinase RcsC"/>
    <property type="match status" value="1"/>
</dbReference>
<feature type="domain" description="HPt" evidence="23">
    <location>
        <begin position="982"/>
        <end position="1077"/>
    </location>
</feature>
<keyword evidence="7" id="KW-0812">Transmembrane</keyword>
<feature type="modified residue" description="4-aspartylphosphate" evidence="17">
    <location>
        <position position="728"/>
    </location>
</feature>
<dbReference type="PROSITE" id="PS50109">
    <property type="entry name" value="HIS_KIN"/>
    <property type="match status" value="1"/>
</dbReference>
<accession>A0A5C6D9T7</accession>
<evidence type="ECO:0000259" key="19">
    <source>
        <dbReference type="PROSITE" id="PS50109"/>
    </source>
</evidence>
<feature type="modified residue" description="Phosphohistidine" evidence="16">
    <location>
        <position position="1021"/>
    </location>
</feature>
<dbReference type="SMART" id="SM00388">
    <property type="entry name" value="HisKA"/>
    <property type="match status" value="1"/>
</dbReference>
<dbReference type="GO" id="GO:0005524">
    <property type="term" value="F:ATP binding"/>
    <property type="evidence" value="ECO:0007669"/>
    <property type="project" value="UniProtKB-KW"/>
</dbReference>
<evidence type="ECO:0000256" key="14">
    <source>
        <dbReference type="ARBA" id="ARBA00064003"/>
    </source>
</evidence>
<dbReference type="GO" id="GO:0005886">
    <property type="term" value="C:plasma membrane"/>
    <property type="evidence" value="ECO:0007669"/>
    <property type="project" value="UniProtKB-SubCell"/>
</dbReference>
<dbReference type="InterPro" id="IPR008207">
    <property type="entry name" value="Sig_transdc_His_kin_Hpt_dom"/>
</dbReference>
<keyword evidence="11" id="KW-1133">Transmembrane helix</keyword>
<keyword evidence="10" id="KW-0067">ATP-binding</keyword>
<dbReference type="InterPro" id="IPR013656">
    <property type="entry name" value="PAS_4"/>
</dbReference>
<dbReference type="InterPro" id="IPR036097">
    <property type="entry name" value="HisK_dim/P_sf"/>
</dbReference>
<dbReference type="InterPro" id="IPR035965">
    <property type="entry name" value="PAS-like_dom_sf"/>
</dbReference>
<evidence type="ECO:0000256" key="2">
    <source>
        <dbReference type="ARBA" id="ARBA00004651"/>
    </source>
</evidence>
<keyword evidence="13" id="KW-0472">Membrane</keyword>
<dbReference type="CDD" id="cd00130">
    <property type="entry name" value="PAS"/>
    <property type="match status" value="2"/>
</dbReference>
<comment type="catalytic activity">
    <reaction evidence="1">
        <text>ATP + protein L-histidine = ADP + protein N-phospho-L-histidine.</text>
        <dbReference type="EC" id="2.7.13.3"/>
    </reaction>
</comment>
<keyword evidence="9 24" id="KW-0418">Kinase</keyword>
<dbReference type="PANTHER" id="PTHR45339">
    <property type="entry name" value="HYBRID SIGNAL TRANSDUCTION HISTIDINE KINASE J"/>
    <property type="match status" value="1"/>
</dbReference>
<evidence type="ECO:0000256" key="6">
    <source>
        <dbReference type="ARBA" id="ARBA00022679"/>
    </source>
</evidence>
<dbReference type="PRINTS" id="PR00344">
    <property type="entry name" value="BCTRLSENSOR"/>
</dbReference>
<dbReference type="InterPro" id="IPR036641">
    <property type="entry name" value="HPT_dom_sf"/>
</dbReference>
<organism evidence="24 25">
    <name type="scientific">Novipirellula aureliae</name>
    <dbReference type="NCBI Taxonomy" id="2527966"/>
    <lineage>
        <taxon>Bacteria</taxon>
        <taxon>Pseudomonadati</taxon>
        <taxon>Planctomycetota</taxon>
        <taxon>Planctomycetia</taxon>
        <taxon>Pirellulales</taxon>
        <taxon>Pirellulaceae</taxon>
        <taxon>Novipirellula</taxon>
    </lineage>
</organism>
<evidence type="ECO:0000256" key="16">
    <source>
        <dbReference type="PROSITE-ProRule" id="PRU00110"/>
    </source>
</evidence>
<dbReference type="PROSITE" id="PS50110">
    <property type="entry name" value="RESPONSE_REGULATORY"/>
    <property type="match status" value="2"/>
</dbReference>
<feature type="domain" description="Histidine kinase" evidence="19">
    <location>
        <begin position="434"/>
        <end position="655"/>
    </location>
</feature>
<comment type="subunit">
    <text evidence="14">At low DSF concentrations, interacts with RpfF.</text>
</comment>
<dbReference type="PROSITE" id="PS50113">
    <property type="entry name" value="PAC"/>
    <property type="match status" value="3"/>
</dbReference>
<dbReference type="SMART" id="SM00086">
    <property type="entry name" value="PAC"/>
    <property type="match status" value="3"/>
</dbReference>
<dbReference type="Gene3D" id="1.10.287.130">
    <property type="match status" value="1"/>
</dbReference>
<dbReference type="SUPFAM" id="SSF52172">
    <property type="entry name" value="CheY-like"/>
    <property type="match status" value="2"/>
</dbReference>
<dbReference type="EMBL" id="SJPY01000013">
    <property type="protein sequence ID" value="TWU33630.1"/>
    <property type="molecule type" value="Genomic_DNA"/>
</dbReference>
<dbReference type="Pfam" id="PF00512">
    <property type="entry name" value="HisKA"/>
    <property type="match status" value="1"/>
</dbReference>
<dbReference type="Proteomes" id="UP000315471">
    <property type="component" value="Unassembled WGS sequence"/>
</dbReference>
<comment type="subcellular location">
    <subcellularLocation>
        <location evidence="2">Cell membrane</location>
        <topology evidence="2">Multi-pass membrane protein</topology>
    </subcellularLocation>
</comment>
<dbReference type="SUPFAM" id="SSF55874">
    <property type="entry name" value="ATPase domain of HSP90 chaperone/DNA topoisomerase II/histidine kinase"/>
    <property type="match status" value="1"/>
</dbReference>
<dbReference type="Gene3D" id="3.30.565.10">
    <property type="entry name" value="Histidine kinase-like ATPase, C-terminal domain"/>
    <property type="match status" value="1"/>
</dbReference>
<dbReference type="InterPro" id="IPR003661">
    <property type="entry name" value="HisK_dim/P_dom"/>
</dbReference>
<dbReference type="SMART" id="SM00073">
    <property type="entry name" value="HPT"/>
    <property type="match status" value="1"/>
</dbReference>